<sequence length="121" mass="13032">MRAKIVAETGEEPLRIWSSLQSLVRESVVRPSLGAALYQVAAELDGIVLIDDAVDAAGRPGLAVAMDEGDGTRSELIFDRQTCPGDPVLDPPQARLTRRLPGDRSWRASGTRCDRSGRACT</sequence>
<evidence type="ECO:0000313" key="2">
    <source>
        <dbReference type="EMBL" id="MFB9203857.1"/>
    </source>
</evidence>
<proteinExistence type="predicted"/>
<feature type="compositionally biased region" description="Basic and acidic residues" evidence="1">
    <location>
        <begin position="100"/>
        <end position="121"/>
    </location>
</feature>
<accession>A0ABV5IHK9</accession>
<keyword evidence="3" id="KW-1185">Reference proteome</keyword>
<evidence type="ECO:0000313" key="3">
    <source>
        <dbReference type="Proteomes" id="UP001589647"/>
    </source>
</evidence>
<name>A0ABV5IHK9_9ACTN</name>
<organism evidence="2 3">
    <name type="scientific">Nonomuraea spiralis</name>
    <dbReference type="NCBI Taxonomy" id="46182"/>
    <lineage>
        <taxon>Bacteria</taxon>
        <taxon>Bacillati</taxon>
        <taxon>Actinomycetota</taxon>
        <taxon>Actinomycetes</taxon>
        <taxon>Streptosporangiales</taxon>
        <taxon>Streptosporangiaceae</taxon>
        <taxon>Nonomuraea</taxon>
    </lineage>
</organism>
<comment type="caution">
    <text evidence="2">The sequence shown here is derived from an EMBL/GenBank/DDBJ whole genome shotgun (WGS) entry which is preliminary data.</text>
</comment>
<reference evidence="2 3" key="1">
    <citation type="submission" date="2024-09" db="EMBL/GenBank/DDBJ databases">
        <authorList>
            <person name="Sun Q."/>
            <person name="Mori K."/>
        </authorList>
    </citation>
    <scope>NUCLEOTIDE SEQUENCE [LARGE SCALE GENOMIC DNA]</scope>
    <source>
        <strain evidence="2 3">CCM 3426</strain>
    </source>
</reference>
<protein>
    <submittedName>
        <fullName evidence="2">Uncharacterized protein</fullName>
    </submittedName>
</protein>
<dbReference type="EMBL" id="JBHMEI010000015">
    <property type="protein sequence ID" value="MFB9203857.1"/>
    <property type="molecule type" value="Genomic_DNA"/>
</dbReference>
<feature type="region of interest" description="Disordered" evidence="1">
    <location>
        <begin position="80"/>
        <end position="121"/>
    </location>
</feature>
<dbReference type="Proteomes" id="UP001589647">
    <property type="component" value="Unassembled WGS sequence"/>
</dbReference>
<evidence type="ECO:0000256" key="1">
    <source>
        <dbReference type="SAM" id="MobiDB-lite"/>
    </source>
</evidence>
<gene>
    <name evidence="2" type="ORF">ACFFV7_21880</name>
</gene>
<dbReference type="RefSeq" id="WP_189649110.1">
    <property type="nucleotide sequence ID" value="NZ_BMRC01000009.1"/>
</dbReference>